<evidence type="ECO:0000313" key="4">
    <source>
        <dbReference type="EMBL" id="URI16309.1"/>
    </source>
</evidence>
<accession>A0ABY4SQV8</accession>
<feature type="compositionally biased region" description="Polar residues" evidence="3">
    <location>
        <begin position="1"/>
        <end position="15"/>
    </location>
</feature>
<dbReference type="EMBL" id="CP097649">
    <property type="protein sequence ID" value="URI16309.1"/>
    <property type="molecule type" value="Genomic_DNA"/>
</dbReference>
<gene>
    <name evidence="4" type="ORF">M8231_04810</name>
</gene>
<protein>
    <submittedName>
        <fullName evidence="4">Alpha/beta hydrolase-fold protein</fullName>
    </submittedName>
</protein>
<dbReference type="PANTHER" id="PTHR40841:SF2">
    <property type="entry name" value="SIDEROPHORE-DEGRADING ESTERASE (EUROFUNG)"/>
    <property type="match status" value="1"/>
</dbReference>
<dbReference type="Proteomes" id="UP001055429">
    <property type="component" value="Chromosome"/>
</dbReference>
<feature type="region of interest" description="Disordered" evidence="3">
    <location>
        <begin position="1"/>
        <end position="20"/>
    </location>
</feature>
<dbReference type="Gene3D" id="3.40.50.1820">
    <property type="entry name" value="alpha/beta hydrolase"/>
    <property type="match status" value="1"/>
</dbReference>
<dbReference type="Pfam" id="PF00756">
    <property type="entry name" value="Esterase"/>
    <property type="match status" value="1"/>
</dbReference>
<evidence type="ECO:0000256" key="2">
    <source>
        <dbReference type="ARBA" id="ARBA00022801"/>
    </source>
</evidence>
<dbReference type="GO" id="GO:0016787">
    <property type="term" value="F:hydrolase activity"/>
    <property type="evidence" value="ECO:0007669"/>
    <property type="project" value="UniProtKB-KW"/>
</dbReference>
<keyword evidence="2 4" id="KW-0378">Hydrolase</keyword>
<dbReference type="PANTHER" id="PTHR40841">
    <property type="entry name" value="SIDEROPHORE TRIACETYLFUSARININE C ESTERASE"/>
    <property type="match status" value="1"/>
</dbReference>
<dbReference type="SUPFAM" id="SSF53474">
    <property type="entry name" value="alpha/beta-Hydrolases"/>
    <property type="match status" value="1"/>
</dbReference>
<organism evidence="4 5">
    <name type="scientific">Brevundimonas albigilva</name>
    <dbReference type="NCBI Taxonomy" id="1312364"/>
    <lineage>
        <taxon>Bacteria</taxon>
        <taxon>Pseudomonadati</taxon>
        <taxon>Pseudomonadota</taxon>
        <taxon>Alphaproteobacteria</taxon>
        <taxon>Caulobacterales</taxon>
        <taxon>Caulobacteraceae</taxon>
        <taxon>Brevundimonas</taxon>
    </lineage>
</organism>
<dbReference type="InterPro" id="IPR052558">
    <property type="entry name" value="Siderophore_Hydrolase_D"/>
</dbReference>
<keyword evidence="5" id="KW-1185">Reference proteome</keyword>
<evidence type="ECO:0000256" key="1">
    <source>
        <dbReference type="ARBA" id="ARBA00005622"/>
    </source>
</evidence>
<evidence type="ECO:0000313" key="5">
    <source>
        <dbReference type="Proteomes" id="UP001055429"/>
    </source>
</evidence>
<name>A0ABY4SQV8_9CAUL</name>
<dbReference type="InterPro" id="IPR000801">
    <property type="entry name" value="Esterase-like"/>
</dbReference>
<dbReference type="InterPro" id="IPR029058">
    <property type="entry name" value="AB_hydrolase_fold"/>
</dbReference>
<evidence type="ECO:0000256" key="3">
    <source>
        <dbReference type="SAM" id="MobiDB-lite"/>
    </source>
</evidence>
<dbReference type="RefSeq" id="WP_250202374.1">
    <property type="nucleotide sequence ID" value="NZ_CP097649.1"/>
</dbReference>
<reference evidence="4" key="1">
    <citation type="submission" date="2022-05" db="EMBL/GenBank/DDBJ databases">
        <title>Brevundimonas albigilva TT17 genome sequence.</title>
        <authorList>
            <person name="Lee K."/>
            <person name="Son H."/>
        </authorList>
    </citation>
    <scope>NUCLEOTIDE SEQUENCE</scope>
    <source>
        <strain evidence="4">TT17</strain>
    </source>
</reference>
<comment type="similarity">
    <text evidence="1">Belongs to the esterase D family.</text>
</comment>
<proteinExistence type="inferred from homology"/>
<sequence>MLDPTSPWTPFQPQRQWMRPLETPAGRRYRVAVSLPDGPPPPDGWTSLTVLDGHRLFLAVAATASALATRPEKTGVRPLAVIGVFHDETQGSVEDARALDFTDTPCPEPDWTRPSGGAEAFRRFLVEQAWPAATQAAPLDGDRRALIGHSLGGLFVLETLARRPDLFARWISLSPSLWWRTPAVDNADDRLLLGYGEGETGRDMRRRIEAWAAEAGGEGHVPRLRMAAGADHGSAPFALIPEALRHASGA</sequence>